<accession>A0A0F7ZNH0</accession>
<dbReference type="PANTHER" id="PTHR28307:SF1">
    <property type="entry name" value="PAL1 CELL MORPHOLOGY PROTEIN"/>
    <property type="match status" value="1"/>
</dbReference>
<feature type="compositionally biased region" description="Basic and acidic residues" evidence="1">
    <location>
        <begin position="461"/>
        <end position="470"/>
    </location>
</feature>
<feature type="region of interest" description="Disordered" evidence="1">
    <location>
        <begin position="75"/>
        <end position="283"/>
    </location>
</feature>
<feature type="compositionally biased region" description="Polar residues" evidence="1">
    <location>
        <begin position="255"/>
        <end position="264"/>
    </location>
</feature>
<feature type="compositionally biased region" description="Low complexity" evidence="1">
    <location>
        <begin position="191"/>
        <end position="202"/>
    </location>
</feature>
<reference evidence="2 3" key="1">
    <citation type="journal article" date="2014" name="Genome Biol. Evol.">
        <title>Comparative genomics and transcriptomics analyses reveal divergent lifestyle features of nematode endoparasitic fungus Hirsutella minnesotensis.</title>
        <authorList>
            <person name="Lai Y."/>
            <person name="Liu K."/>
            <person name="Zhang X."/>
            <person name="Zhang X."/>
            <person name="Li K."/>
            <person name="Wang N."/>
            <person name="Shu C."/>
            <person name="Wu Y."/>
            <person name="Wang C."/>
            <person name="Bushley K.E."/>
            <person name="Xiang M."/>
            <person name="Liu X."/>
        </authorList>
    </citation>
    <scope>NUCLEOTIDE SEQUENCE [LARGE SCALE GENOMIC DNA]</scope>
    <source>
        <strain evidence="2 3">3608</strain>
    </source>
</reference>
<dbReference type="EMBL" id="KQ030532">
    <property type="protein sequence ID" value="KJZ73735.1"/>
    <property type="molecule type" value="Genomic_DNA"/>
</dbReference>
<keyword evidence="3" id="KW-1185">Reference proteome</keyword>
<dbReference type="Proteomes" id="UP000054481">
    <property type="component" value="Unassembled WGS sequence"/>
</dbReference>
<feature type="compositionally biased region" description="Low complexity" evidence="1">
    <location>
        <begin position="209"/>
        <end position="232"/>
    </location>
</feature>
<dbReference type="AlphaFoldDB" id="A0A0F7ZNH0"/>
<feature type="region of interest" description="Disordered" evidence="1">
    <location>
        <begin position="452"/>
        <end position="482"/>
    </location>
</feature>
<feature type="compositionally biased region" description="Low complexity" evidence="1">
    <location>
        <begin position="150"/>
        <end position="168"/>
    </location>
</feature>
<evidence type="ECO:0000313" key="3">
    <source>
        <dbReference type="Proteomes" id="UP000054481"/>
    </source>
</evidence>
<name>A0A0F7ZNH0_9HYPO</name>
<proteinExistence type="predicted"/>
<dbReference type="GO" id="GO:0005737">
    <property type="term" value="C:cytoplasm"/>
    <property type="evidence" value="ECO:0007669"/>
    <property type="project" value="TreeGrafter"/>
</dbReference>
<gene>
    <name evidence="2" type="ORF">HIM_06853</name>
</gene>
<organism evidence="2 3">
    <name type="scientific">Hirsutella minnesotensis 3608</name>
    <dbReference type="NCBI Taxonomy" id="1043627"/>
    <lineage>
        <taxon>Eukaryota</taxon>
        <taxon>Fungi</taxon>
        <taxon>Dikarya</taxon>
        <taxon>Ascomycota</taxon>
        <taxon>Pezizomycotina</taxon>
        <taxon>Sordariomycetes</taxon>
        <taxon>Hypocreomycetidae</taxon>
        <taxon>Hypocreales</taxon>
        <taxon>Ophiocordycipitaceae</taxon>
        <taxon>Hirsutella</taxon>
    </lineage>
</organism>
<dbReference type="InterPro" id="IPR013226">
    <property type="entry name" value="Pal1"/>
</dbReference>
<feature type="compositionally biased region" description="Polar residues" evidence="1">
    <location>
        <begin position="21"/>
        <end position="42"/>
    </location>
</feature>
<sequence>MAKYNKHWAQEYLLGPLTEPEPSQETGLGSSHVRTSYPTAQISPSRPPPSPASCASSASTESDAALEARFSASYYKWTSSPPPASPTSTPRSRRSHHSESSRHSKRNSNNSEVSSADAQNPFAAFVSAHSQNKNRNSAPLPMSSTLSRNSSMRAGPAPSRSASVASSKGRGHPISRSASVASSVTHREGMVSRSASVTSSVTCREGMVSRSASNASSASSRSRQPARSASVATSRAERERQRPQSLNTDGAGRAQNLSASASTRQAHRHTYTPGQRSPLGMSERPLDAIRAEARMADRRSRQCKRATYTDCIDRLDTIGSSYHHGGPYDAARPCNNLVEKYSPLAAVRESNMEAIRATPAENVIDSLQKSVPLQGTATIAAGATDMRGNVMEYSEGTNLTKEAEASGGASKRWAGVVSSAFTFPTHSVSPLHSGQKLIAIILQWFHPSDLESIGESSSSSKADDSEAEAKSKRRQKHESTPVAAIEMQSGVNRARPFTLMPDSVTSKDVFASGNLQRSVSTSKRLSEGIKRRFSSFRRKKDMPAAAVC</sequence>
<evidence type="ECO:0000256" key="1">
    <source>
        <dbReference type="SAM" id="MobiDB-lite"/>
    </source>
</evidence>
<protein>
    <submittedName>
        <fullName evidence="2">Uncharacterized protein</fullName>
    </submittedName>
</protein>
<feature type="compositionally biased region" description="Polar residues" evidence="1">
    <location>
        <begin position="128"/>
        <end position="149"/>
    </location>
</feature>
<dbReference type="PANTHER" id="PTHR28307">
    <property type="entry name" value="PROTEIN PAL1"/>
    <property type="match status" value="1"/>
</dbReference>
<feature type="compositionally biased region" description="Low complexity" evidence="1">
    <location>
        <begin position="52"/>
        <end position="62"/>
    </location>
</feature>
<dbReference type="OrthoDB" id="5389892at2759"/>
<feature type="region of interest" description="Disordered" evidence="1">
    <location>
        <begin position="15"/>
        <end position="62"/>
    </location>
</feature>
<evidence type="ECO:0000313" key="2">
    <source>
        <dbReference type="EMBL" id="KJZ73735.1"/>
    </source>
</evidence>